<dbReference type="AlphaFoldDB" id="A0A225E0R0"/>
<feature type="transmembrane region" description="Helical" evidence="1">
    <location>
        <begin position="16"/>
        <end position="33"/>
    </location>
</feature>
<evidence type="ECO:0000313" key="3">
    <source>
        <dbReference type="EMBL" id="OWK47172.1"/>
    </source>
</evidence>
<dbReference type="Proteomes" id="UP000214646">
    <property type="component" value="Unassembled WGS sequence"/>
</dbReference>
<proteinExistence type="predicted"/>
<comment type="caution">
    <text evidence="3">The sequence shown here is derived from an EMBL/GenBank/DDBJ whole genome shotgun (WGS) entry which is preliminary data.</text>
</comment>
<dbReference type="SUPFAM" id="SSF50998">
    <property type="entry name" value="Quinoprotein alcohol dehydrogenase-like"/>
    <property type="match status" value="1"/>
</dbReference>
<dbReference type="EMBL" id="NIDE01000001">
    <property type="protein sequence ID" value="OWK47172.1"/>
    <property type="molecule type" value="Genomic_DNA"/>
</dbReference>
<protein>
    <recommendedName>
        <fullName evidence="2">Pyrrolo-quinoline quinone repeat domain-containing protein</fullName>
    </recommendedName>
</protein>
<sequence>MSTADAPAPRGWLRRYRVPIIAVMVPVIARLVMLFMERTEIGLEFYFGTLMAFQFLTMFSVLTLAVWFVFFSGFRFAVRAAGVLIAACAVAAAVGTIRKIEFDGKMNPTVRFKWEPTDEQILASHLSSAPAAQDGAVFTIGATDSPCYRGPSGNGLAPGVTLAGDWTATPPKELWRHPVGTGHAGIAVAGNSAVTIEQREGDEVVVCYDRATGRERWAYAYPARFSQSEPMGGDGPRTTPAIADGDVYSLGARGDLVCLDGSIGSPRWKVNVIADNGAAIIDWGVSASPVVVGGLVVVNPGIDPKQNANQAVAAYDRKSGKKVWANGSKPAAYASPQRVVFGGKEQVLVFDAAGLGGYDLADGAELWRHPWKTSMNMNSAQPVVVGPDRVFVSSELSNGGAVVEVRYDDAEKKWQAREVWHTRALCARFACPVVHNGYIYGLSGGLLVCVDAKTGKQVWNDGKYGDGQIVLSGDYLVISAEKPGRVVLVAADPSEFRELGSMPVFKDRTWNVPALAGNQLFMRNHREMACLELPTVK</sequence>
<dbReference type="PANTHER" id="PTHR34512">
    <property type="entry name" value="CELL SURFACE PROTEIN"/>
    <property type="match status" value="1"/>
</dbReference>
<evidence type="ECO:0000259" key="2">
    <source>
        <dbReference type="Pfam" id="PF13360"/>
    </source>
</evidence>
<dbReference type="RefSeq" id="WP_143392833.1">
    <property type="nucleotide sequence ID" value="NZ_NIDE01000001.1"/>
</dbReference>
<name>A0A225E0R0_9BACT</name>
<reference evidence="4" key="1">
    <citation type="submission" date="2017-06" db="EMBL/GenBank/DDBJ databases">
        <title>Genome analysis of Fimbriiglobus ruber SP5, the first member of the order Planctomycetales with confirmed chitinolytic capability.</title>
        <authorList>
            <person name="Ravin N.V."/>
            <person name="Rakitin A.L."/>
            <person name="Ivanova A.A."/>
            <person name="Beletsky A.V."/>
            <person name="Kulichevskaya I.S."/>
            <person name="Mardanov A.V."/>
            <person name="Dedysh S.N."/>
        </authorList>
    </citation>
    <scope>NUCLEOTIDE SEQUENCE [LARGE SCALE GENOMIC DNA]</scope>
    <source>
        <strain evidence="4">SP5</strain>
    </source>
</reference>
<dbReference type="OrthoDB" id="7051554at2"/>
<keyword evidence="1" id="KW-0472">Membrane</keyword>
<feature type="transmembrane region" description="Helical" evidence="1">
    <location>
        <begin position="45"/>
        <end position="70"/>
    </location>
</feature>
<gene>
    <name evidence="3" type="ORF">FRUB_00871</name>
</gene>
<feature type="domain" description="Pyrrolo-quinoline quinone repeat" evidence="2">
    <location>
        <begin position="236"/>
        <end position="418"/>
    </location>
</feature>
<keyword evidence="1" id="KW-1133">Transmembrane helix</keyword>
<dbReference type="InterPro" id="IPR015943">
    <property type="entry name" value="WD40/YVTN_repeat-like_dom_sf"/>
</dbReference>
<dbReference type="Gene3D" id="2.40.128.630">
    <property type="match status" value="1"/>
</dbReference>
<keyword evidence="1" id="KW-0812">Transmembrane</keyword>
<keyword evidence="4" id="KW-1185">Reference proteome</keyword>
<dbReference type="InterPro" id="IPR011047">
    <property type="entry name" value="Quinoprotein_ADH-like_sf"/>
</dbReference>
<dbReference type="InterPro" id="IPR002372">
    <property type="entry name" value="PQQ_rpt_dom"/>
</dbReference>
<accession>A0A225E0R0</accession>
<feature type="domain" description="Pyrrolo-quinoline quinone repeat" evidence="2">
    <location>
        <begin position="172"/>
        <end position="228"/>
    </location>
</feature>
<feature type="transmembrane region" description="Helical" evidence="1">
    <location>
        <begin position="76"/>
        <end position="97"/>
    </location>
</feature>
<dbReference type="Gene3D" id="2.130.10.10">
    <property type="entry name" value="YVTN repeat-like/Quinoprotein amine dehydrogenase"/>
    <property type="match status" value="1"/>
</dbReference>
<organism evidence="3 4">
    <name type="scientific">Fimbriiglobus ruber</name>
    <dbReference type="NCBI Taxonomy" id="1908690"/>
    <lineage>
        <taxon>Bacteria</taxon>
        <taxon>Pseudomonadati</taxon>
        <taxon>Planctomycetota</taxon>
        <taxon>Planctomycetia</taxon>
        <taxon>Gemmatales</taxon>
        <taxon>Gemmataceae</taxon>
        <taxon>Fimbriiglobus</taxon>
    </lineage>
</organism>
<dbReference type="PANTHER" id="PTHR34512:SF30">
    <property type="entry name" value="OUTER MEMBRANE PROTEIN ASSEMBLY FACTOR BAMB"/>
    <property type="match status" value="1"/>
</dbReference>
<evidence type="ECO:0000256" key="1">
    <source>
        <dbReference type="SAM" id="Phobius"/>
    </source>
</evidence>
<dbReference type="Pfam" id="PF13360">
    <property type="entry name" value="PQQ_2"/>
    <property type="match status" value="2"/>
</dbReference>
<evidence type="ECO:0000313" key="4">
    <source>
        <dbReference type="Proteomes" id="UP000214646"/>
    </source>
</evidence>